<feature type="domain" description="FAD/NAD(P)-binding" evidence="5">
    <location>
        <begin position="5"/>
        <end position="300"/>
    </location>
</feature>
<keyword evidence="3" id="KW-0274">FAD</keyword>
<dbReference type="PRINTS" id="PR00411">
    <property type="entry name" value="PNDRDTASEI"/>
</dbReference>
<dbReference type="PRINTS" id="PR00368">
    <property type="entry name" value="FADPNR"/>
</dbReference>
<dbReference type="Proteomes" id="UP000006512">
    <property type="component" value="Unassembled WGS sequence"/>
</dbReference>
<protein>
    <submittedName>
        <fullName evidence="7">Anthranilate dioxygenase reductase</fullName>
    </submittedName>
</protein>
<dbReference type="AlphaFoldDB" id="F4QPQ9"/>
<evidence type="ECO:0000256" key="1">
    <source>
        <dbReference type="ARBA" id="ARBA00001974"/>
    </source>
</evidence>
<sequence>MAGGVVIVGAGHGGGAAAGFLRQYSYEGDITLIGAEPYLPYQRPPLSKAWLKGDARLDDVYLRNENFYPDQGIATRLNTRANAISNGSVALSDGENLPFDHLILATGSKARPFDIPGTQTVPHHLLRSLDDAERLKGALQPGHRIGLIGAGYVGLEVAASARHLGCEVTLFEREPRILARVASRALSDFFTDMHLGRGVRLVTEAFVTELSLGAGDEKIVHLADGRTYAFDLLLVGIGALPADDLAQAAGIACANGIVVDTEARTSAPDVFAIGDVTSRTLPFYDGRFRLESVPNALEQAKQAAAAITGYKPPVVETPWFWSDQYEFKLQIAGLLRPETHAVVRGDPATGSFSVFHLDGGSRVLTAECVNRPADFMSAKLLIAKGITVDATVIADAEASLKPYLAK</sequence>
<dbReference type="STRING" id="715226.ABI_32110"/>
<dbReference type="InterPro" id="IPR023753">
    <property type="entry name" value="FAD/NAD-binding_dom"/>
</dbReference>
<dbReference type="InterPro" id="IPR016156">
    <property type="entry name" value="FAD/NAD-linked_Rdtase_dimer_sf"/>
</dbReference>
<dbReference type="RefSeq" id="WP_006273995.1">
    <property type="nucleotide sequence ID" value="NZ_GL883079.1"/>
</dbReference>
<evidence type="ECO:0000259" key="5">
    <source>
        <dbReference type="Pfam" id="PF07992"/>
    </source>
</evidence>
<dbReference type="Pfam" id="PF07992">
    <property type="entry name" value="Pyr_redox_2"/>
    <property type="match status" value="1"/>
</dbReference>
<keyword evidence="8" id="KW-1185">Reference proteome</keyword>
<dbReference type="SUPFAM" id="SSF55424">
    <property type="entry name" value="FAD/NAD-linked reductases, dimerisation (C-terminal) domain"/>
    <property type="match status" value="1"/>
</dbReference>
<comment type="cofactor">
    <cofactor evidence="1">
        <name>FAD</name>
        <dbReference type="ChEBI" id="CHEBI:57692"/>
    </cofactor>
</comment>
<dbReference type="PANTHER" id="PTHR43557">
    <property type="entry name" value="APOPTOSIS-INDUCING FACTOR 1"/>
    <property type="match status" value="1"/>
</dbReference>
<evidence type="ECO:0000313" key="7">
    <source>
        <dbReference type="EMBL" id="EGF90196.1"/>
    </source>
</evidence>
<dbReference type="PANTHER" id="PTHR43557:SF2">
    <property type="entry name" value="RIESKE DOMAIN-CONTAINING PROTEIN-RELATED"/>
    <property type="match status" value="1"/>
</dbReference>
<dbReference type="OrthoDB" id="7809559at2"/>
<dbReference type="InterPro" id="IPR028202">
    <property type="entry name" value="Reductase_C"/>
</dbReference>
<accession>F4QPQ9</accession>
<evidence type="ECO:0000256" key="4">
    <source>
        <dbReference type="ARBA" id="ARBA00023002"/>
    </source>
</evidence>
<feature type="domain" description="Reductase C-terminal" evidence="6">
    <location>
        <begin position="319"/>
        <end position="403"/>
    </location>
</feature>
<proteinExistence type="predicted"/>
<evidence type="ECO:0000256" key="2">
    <source>
        <dbReference type="ARBA" id="ARBA00022630"/>
    </source>
</evidence>
<dbReference type="GO" id="GO:0016651">
    <property type="term" value="F:oxidoreductase activity, acting on NAD(P)H"/>
    <property type="evidence" value="ECO:0007669"/>
    <property type="project" value="TreeGrafter"/>
</dbReference>
<dbReference type="SUPFAM" id="SSF51905">
    <property type="entry name" value="FAD/NAD(P)-binding domain"/>
    <property type="match status" value="2"/>
</dbReference>
<dbReference type="HOGENOM" id="CLU_003291_4_0_5"/>
<dbReference type="eggNOG" id="COG0446">
    <property type="taxonomic scope" value="Bacteria"/>
</dbReference>
<dbReference type="GO" id="GO:0005737">
    <property type="term" value="C:cytoplasm"/>
    <property type="evidence" value="ECO:0007669"/>
    <property type="project" value="TreeGrafter"/>
</dbReference>
<evidence type="ECO:0000313" key="8">
    <source>
        <dbReference type="Proteomes" id="UP000006512"/>
    </source>
</evidence>
<dbReference type="GO" id="GO:0051213">
    <property type="term" value="F:dioxygenase activity"/>
    <property type="evidence" value="ECO:0007669"/>
    <property type="project" value="UniProtKB-KW"/>
</dbReference>
<dbReference type="EMBL" id="GL883079">
    <property type="protein sequence ID" value="EGF90196.1"/>
    <property type="molecule type" value="Genomic_DNA"/>
</dbReference>
<evidence type="ECO:0000259" key="6">
    <source>
        <dbReference type="Pfam" id="PF14759"/>
    </source>
</evidence>
<reference evidence="8" key="1">
    <citation type="submission" date="2011-03" db="EMBL/GenBank/DDBJ databases">
        <title>Draft genome sequence of Brevundimonas diminuta.</title>
        <authorList>
            <person name="Brown P.J.B."/>
            <person name="Buechlein A."/>
            <person name="Hemmerich C."/>
            <person name="Brun Y.V."/>
        </authorList>
    </citation>
    <scope>NUCLEOTIDE SEQUENCE [LARGE SCALE GENOMIC DNA]</scope>
    <source>
        <strain evidence="8">C19</strain>
    </source>
</reference>
<keyword evidence="4" id="KW-0560">Oxidoreductase</keyword>
<dbReference type="Pfam" id="PF14759">
    <property type="entry name" value="Reductase_C"/>
    <property type="match status" value="1"/>
</dbReference>
<gene>
    <name evidence="7" type="primary">andAa</name>
    <name evidence="7" type="ORF">ABI_32110</name>
</gene>
<organism evidence="7 8">
    <name type="scientific">Asticcacaulis biprosthecium C19</name>
    <dbReference type="NCBI Taxonomy" id="715226"/>
    <lineage>
        <taxon>Bacteria</taxon>
        <taxon>Pseudomonadati</taxon>
        <taxon>Pseudomonadota</taxon>
        <taxon>Alphaproteobacteria</taxon>
        <taxon>Caulobacterales</taxon>
        <taxon>Caulobacteraceae</taxon>
        <taxon>Asticcacaulis</taxon>
    </lineage>
</organism>
<dbReference type="Gene3D" id="3.30.390.30">
    <property type="match status" value="1"/>
</dbReference>
<keyword evidence="7" id="KW-0223">Dioxygenase</keyword>
<keyword evidence="2" id="KW-0285">Flavoprotein</keyword>
<dbReference type="InterPro" id="IPR050446">
    <property type="entry name" value="FAD-oxidoreductase/Apoptosis"/>
</dbReference>
<name>F4QPQ9_9CAUL</name>
<dbReference type="Gene3D" id="3.50.50.60">
    <property type="entry name" value="FAD/NAD(P)-binding domain"/>
    <property type="match status" value="2"/>
</dbReference>
<dbReference type="InterPro" id="IPR036188">
    <property type="entry name" value="FAD/NAD-bd_sf"/>
</dbReference>
<evidence type="ECO:0000256" key="3">
    <source>
        <dbReference type="ARBA" id="ARBA00022827"/>
    </source>
</evidence>